<feature type="region of interest" description="Disordered" evidence="1">
    <location>
        <begin position="43"/>
        <end position="84"/>
    </location>
</feature>
<dbReference type="EMBL" id="JABXXO010000006">
    <property type="protein sequence ID" value="KAF7776565.1"/>
    <property type="molecule type" value="Genomic_DNA"/>
</dbReference>
<feature type="compositionally biased region" description="Acidic residues" evidence="1">
    <location>
        <begin position="147"/>
        <end position="158"/>
    </location>
</feature>
<protein>
    <submittedName>
        <fullName evidence="2">Uncharacterized protein</fullName>
    </submittedName>
</protein>
<gene>
    <name evidence="2" type="ORF">Agabi119p4_4958</name>
</gene>
<evidence type="ECO:0000313" key="2">
    <source>
        <dbReference type="EMBL" id="KAF7776565.1"/>
    </source>
</evidence>
<proteinExistence type="predicted"/>
<evidence type="ECO:0000313" key="3">
    <source>
        <dbReference type="Proteomes" id="UP000629468"/>
    </source>
</evidence>
<reference evidence="2 3" key="1">
    <citation type="journal article" name="Sci. Rep.">
        <title>Telomere-to-telomere assembled and centromere annotated genomes of the two main subspecies of the button mushroom Agaricus bisporus reveal especially polymorphic chromosome ends.</title>
        <authorList>
            <person name="Sonnenberg A.S.M."/>
            <person name="Sedaghat-Telgerd N."/>
            <person name="Lavrijssen B."/>
            <person name="Ohm R.A."/>
            <person name="Hendrickx P.M."/>
            <person name="Scholtmeijer K."/>
            <person name="Baars J.J.P."/>
            <person name="van Peer A."/>
        </authorList>
    </citation>
    <scope>NUCLEOTIDE SEQUENCE [LARGE SCALE GENOMIC DNA]</scope>
    <source>
        <strain evidence="2 3">H119_p4</strain>
    </source>
</reference>
<dbReference type="AlphaFoldDB" id="A0A8H7KHT5"/>
<dbReference type="Proteomes" id="UP000629468">
    <property type="component" value="Unassembled WGS sequence"/>
</dbReference>
<organism evidence="2 3">
    <name type="scientific">Agaricus bisporus var. burnettii</name>
    <dbReference type="NCBI Taxonomy" id="192524"/>
    <lineage>
        <taxon>Eukaryota</taxon>
        <taxon>Fungi</taxon>
        <taxon>Dikarya</taxon>
        <taxon>Basidiomycota</taxon>
        <taxon>Agaricomycotina</taxon>
        <taxon>Agaricomycetes</taxon>
        <taxon>Agaricomycetidae</taxon>
        <taxon>Agaricales</taxon>
        <taxon>Agaricineae</taxon>
        <taxon>Agaricaceae</taxon>
        <taxon>Agaricus</taxon>
    </lineage>
</organism>
<comment type="caution">
    <text evidence="2">The sequence shown here is derived from an EMBL/GenBank/DDBJ whole genome shotgun (WGS) entry which is preliminary data.</text>
</comment>
<sequence length="158" mass="17639">MRAHGLTLSIPPHRYHCVPQPRPLFKTAKETKYAAPNLPHVATGTIPTAESPKKTPCHFTSNKSIIPETQRKGNPLRNRNRPSPLTYIRHHSPIQPSTPAFLRLTSLASSPNRDVVLDLLNDDPEILKRTRSNSMAAEPPNKRQEMAEDSEISDDDGP</sequence>
<accession>A0A8H7KHT5</accession>
<feature type="region of interest" description="Disordered" evidence="1">
    <location>
        <begin position="121"/>
        <end position="158"/>
    </location>
</feature>
<evidence type="ECO:0000256" key="1">
    <source>
        <dbReference type="SAM" id="MobiDB-lite"/>
    </source>
</evidence>
<name>A0A8H7KHT5_AGABI</name>